<keyword evidence="2" id="KW-1185">Reference proteome</keyword>
<dbReference type="EMBL" id="VHSH01000001">
    <property type="protein sequence ID" value="TQV83781.1"/>
    <property type="molecule type" value="Genomic_DNA"/>
</dbReference>
<name>A0A545U2T3_9PROT</name>
<gene>
    <name evidence="1" type="ORF">FKG95_04150</name>
</gene>
<evidence type="ECO:0008006" key="3">
    <source>
        <dbReference type="Google" id="ProtNLM"/>
    </source>
</evidence>
<dbReference type="RefSeq" id="WP_142895016.1">
    <property type="nucleotide sequence ID" value="NZ_ML660052.1"/>
</dbReference>
<dbReference type="AlphaFoldDB" id="A0A545U2T3"/>
<sequence length="62" mass="6857">MAATVDDRVTSARTALLDAKATLTREIRNYPTPISDCDSEFKHLLARRIQITAALKALELEA</sequence>
<proteinExistence type="predicted"/>
<evidence type="ECO:0000313" key="1">
    <source>
        <dbReference type="EMBL" id="TQV83781.1"/>
    </source>
</evidence>
<protein>
    <recommendedName>
        <fullName evidence="3">DUF465 domain-containing protein</fullName>
    </recommendedName>
</protein>
<evidence type="ECO:0000313" key="2">
    <source>
        <dbReference type="Proteomes" id="UP000315252"/>
    </source>
</evidence>
<organism evidence="1 2">
    <name type="scientific">Denitrobaculum tricleocarpae</name>
    <dbReference type="NCBI Taxonomy" id="2591009"/>
    <lineage>
        <taxon>Bacteria</taxon>
        <taxon>Pseudomonadati</taxon>
        <taxon>Pseudomonadota</taxon>
        <taxon>Alphaproteobacteria</taxon>
        <taxon>Rhodospirillales</taxon>
        <taxon>Rhodospirillaceae</taxon>
        <taxon>Denitrobaculum</taxon>
    </lineage>
</organism>
<dbReference type="Proteomes" id="UP000315252">
    <property type="component" value="Unassembled WGS sequence"/>
</dbReference>
<accession>A0A545U2T3</accession>
<dbReference type="OrthoDB" id="7708793at2"/>
<comment type="caution">
    <text evidence="1">The sequence shown here is derived from an EMBL/GenBank/DDBJ whole genome shotgun (WGS) entry which is preliminary data.</text>
</comment>
<reference evidence="1 2" key="1">
    <citation type="submission" date="2019-06" db="EMBL/GenBank/DDBJ databases">
        <title>Whole genome sequence for Rhodospirillaceae sp. R148.</title>
        <authorList>
            <person name="Wang G."/>
        </authorList>
    </citation>
    <scope>NUCLEOTIDE SEQUENCE [LARGE SCALE GENOMIC DNA]</scope>
    <source>
        <strain evidence="1 2">R148</strain>
    </source>
</reference>